<organism evidence="1 2">
    <name type="scientific">Karstenula rhodostoma CBS 690.94</name>
    <dbReference type="NCBI Taxonomy" id="1392251"/>
    <lineage>
        <taxon>Eukaryota</taxon>
        <taxon>Fungi</taxon>
        <taxon>Dikarya</taxon>
        <taxon>Ascomycota</taxon>
        <taxon>Pezizomycotina</taxon>
        <taxon>Dothideomycetes</taxon>
        <taxon>Pleosporomycetidae</taxon>
        <taxon>Pleosporales</taxon>
        <taxon>Massarineae</taxon>
        <taxon>Didymosphaeriaceae</taxon>
        <taxon>Karstenula</taxon>
    </lineage>
</organism>
<dbReference type="SUPFAM" id="SSF49777">
    <property type="entry name" value="PEBP-like"/>
    <property type="match status" value="1"/>
</dbReference>
<reference evidence="1" key="1">
    <citation type="journal article" date="2020" name="Stud. Mycol.">
        <title>101 Dothideomycetes genomes: a test case for predicting lifestyles and emergence of pathogens.</title>
        <authorList>
            <person name="Haridas S."/>
            <person name="Albert R."/>
            <person name="Binder M."/>
            <person name="Bloem J."/>
            <person name="Labutti K."/>
            <person name="Salamov A."/>
            <person name="Andreopoulos B."/>
            <person name="Baker S."/>
            <person name="Barry K."/>
            <person name="Bills G."/>
            <person name="Bluhm B."/>
            <person name="Cannon C."/>
            <person name="Castanera R."/>
            <person name="Culley D."/>
            <person name="Daum C."/>
            <person name="Ezra D."/>
            <person name="Gonzalez J."/>
            <person name="Henrissat B."/>
            <person name="Kuo A."/>
            <person name="Liang C."/>
            <person name="Lipzen A."/>
            <person name="Lutzoni F."/>
            <person name="Magnuson J."/>
            <person name="Mondo S."/>
            <person name="Nolan M."/>
            <person name="Ohm R."/>
            <person name="Pangilinan J."/>
            <person name="Park H.-J."/>
            <person name="Ramirez L."/>
            <person name="Alfaro M."/>
            <person name="Sun H."/>
            <person name="Tritt A."/>
            <person name="Yoshinaga Y."/>
            <person name="Zwiers L.-H."/>
            <person name="Turgeon B."/>
            <person name="Goodwin S."/>
            <person name="Spatafora J."/>
            <person name="Crous P."/>
            <person name="Grigoriev I."/>
        </authorList>
    </citation>
    <scope>NUCLEOTIDE SEQUENCE</scope>
    <source>
        <strain evidence="1">CBS 690.94</strain>
    </source>
</reference>
<accession>A0A9P4PFZ3</accession>
<protein>
    <submittedName>
        <fullName evidence="1">Phosphatidylethanolamine-binding protein</fullName>
    </submittedName>
</protein>
<dbReference type="PANTHER" id="PTHR11362">
    <property type="entry name" value="PHOSPHATIDYLETHANOLAMINE-BINDING PROTEIN"/>
    <property type="match status" value="1"/>
</dbReference>
<dbReference type="GO" id="GO:0030162">
    <property type="term" value="P:regulation of proteolysis"/>
    <property type="evidence" value="ECO:0007669"/>
    <property type="project" value="TreeGrafter"/>
</dbReference>
<proteinExistence type="predicted"/>
<dbReference type="AlphaFoldDB" id="A0A9P4PFZ3"/>
<dbReference type="Proteomes" id="UP000799764">
    <property type="component" value="Unassembled WGS sequence"/>
</dbReference>
<dbReference type="Gene3D" id="3.90.280.10">
    <property type="entry name" value="PEBP-like"/>
    <property type="match status" value="1"/>
</dbReference>
<sequence length="195" mass="21210">MAASLEPTALLASLSKAALLPSPVIPSTFKPSVNLSVSFNEKPVAAGNLFRVSEVKDAPSVSFTPESHHPATTTYTLLLIDPDAPTPDDPKFAYWRHWVVSRIAPGATAAEGTTLTQYLAPGPKDDSRPHRYLFLLYRETEGAKELSKEDVGGEEFVERRSFGAREWVGKWGLELVGVNWMLGAGDGWNGGKDEL</sequence>
<evidence type="ECO:0000313" key="2">
    <source>
        <dbReference type="Proteomes" id="UP000799764"/>
    </source>
</evidence>
<dbReference type="Pfam" id="PF01161">
    <property type="entry name" value="PBP"/>
    <property type="match status" value="1"/>
</dbReference>
<comment type="caution">
    <text evidence="1">The sequence shown here is derived from an EMBL/GenBank/DDBJ whole genome shotgun (WGS) entry which is preliminary data.</text>
</comment>
<evidence type="ECO:0000313" key="1">
    <source>
        <dbReference type="EMBL" id="KAF2442443.1"/>
    </source>
</evidence>
<dbReference type="CDD" id="cd00866">
    <property type="entry name" value="PEBP_euk"/>
    <property type="match status" value="1"/>
</dbReference>
<dbReference type="PANTHER" id="PTHR11362:SF85">
    <property type="entry name" value="INHIBITOR (TFS1), PUTATIVE (AFU_ORTHOLOGUE AFUA_4G08120)-RELATED"/>
    <property type="match status" value="1"/>
</dbReference>
<dbReference type="InterPro" id="IPR008914">
    <property type="entry name" value="PEBP"/>
</dbReference>
<dbReference type="InterPro" id="IPR035810">
    <property type="entry name" value="PEBP_euk"/>
</dbReference>
<dbReference type="GO" id="GO:0030414">
    <property type="term" value="F:peptidase inhibitor activity"/>
    <property type="evidence" value="ECO:0007669"/>
    <property type="project" value="TreeGrafter"/>
</dbReference>
<dbReference type="EMBL" id="MU001504">
    <property type="protein sequence ID" value="KAF2442443.1"/>
    <property type="molecule type" value="Genomic_DNA"/>
</dbReference>
<keyword evidence="2" id="KW-1185">Reference proteome</keyword>
<dbReference type="OrthoDB" id="2506647at2759"/>
<gene>
    <name evidence="1" type="ORF">P171DRAFT_417615</name>
</gene>
<dbReference type="InterPro" id="IPR036610">
    <property type="entry name" value="PEBP-like_sf"/>
</dbReference>
<dbReference type="GO" id="GO:0046578">
    <property type="term" value="P:regulation of Ras protein signal transduction"/>
    <property type="evidence" value="ECO:0007669"/>
    <property type="project" value="TreeGrafter"/>
</dbReference>
<name>A0A9P4PFZ3_9PLEO</name>
<dbReference type="GO" id="GO:0005543">
    <property type="term" value="F:phospholipid binding"/>
    <property type="evidence" value="ECO:0007669"/>
    <property type="project" value="TreeGrafter"/>
</dbReference>